<dbReference type="RefSeq" id="WP_265683303.1">
    <property type="nucleotide sequence ID" value="NZ_CP120863.1"/>
</dbReference>
<dbReference type="InterPro" id="IPR011992">
    <property type="entry name" value="EF-hand-dom_pair"/>
</dbReference>
<dbReference type="PROSITE" id="PS50222">
    <property type="entry name" value="EF_HAND_2"/>
    <property type="match status" value="1"/>
</dbReference>
<evidence type="ECO:0000256" key="1">
    <source>
        <dbReference type="SAM" id="SignalP"/>
    </source>
</evidence>
<sequence length="164" mass="17966">MKRSILTIACFSCLALVPPTAAADNDWKELSGLAFQSIDKDGDGKVTPSEYSSFGDDVFSSMDYDSSKALTLDEFYNWGFGMHNAAEDAGQSEAFKTAMRVVFALWDRNADSQVTAAEYDESLEFDFLRADLDQDKTLSEPEYLSGFSVVVAAKAAIHPQATNN</sequence>
<dbReference type="SUPFAM" id="SSF47473">
    <property type="entry name" value="EF-hand"/>
    <property type="match status" value="1"/>
</dbReference>
<keyword evidence="4" id="KW-1185">Reference proteome</keyword>
<name>A0ABY8F6H2_9HYPH</name>
<evidence type="ECO:0000313" key="4">
    <source>
        <dbReference type="Proteomes" id="UP001209803"/>
    </source>
</evidence>
<evidence type="ECO:0000259" key="2">
    <source>
        <dbReference type="PROSITE" id="PS50222"/>
    </source>
</evidence>
<evidence type="ECO:0000313" key="3">
    <source>
        <dbReference type="EMBL" id="WFE91088.1"/>
    </source>
</evidence>
<dbReference type="PROSITE" id="PS00018">
    <property type="entry name" value="EF_HAND_1"/>
    <property type="match status" value="2"/>
</dbReference>
<dbReference type="Proteomes" id="UP001209803">
    <property type="component" value="Chromosome"/>
</dbReference>
<feature type="domain" description="EF-hand" evidence="2">
    <location>
        <begin position="34"/>
        <end position="61"/>
    </location>
</feature>
<dbReference type="Pfam" id="PF13202">
    <property type="entry name" value="EF-hand_5"/>
    <property type="match status" value="1"/>
</dbReference>
<feature type="chain" id="PRO_5045229711" description="EF-hand domain-containing protein" evidence="1">
    <location>
        <begin position="24"/>
        <end position="164"/>
    </location>
</feature>
<dbReference type="InterPro" id="IPR002048">
    <property type="entry name" value="EF_hand_dom"/>
</dbReference>
<gene>
    <name evidence="3" type="ORF">K1718_06965</name>
</gene>
<dbReference type="EMBL" id="CP120863">
    <property type="protein sequence ID" value="WFE91088.1"/>
    <property type="molecule type" value="Genomic_DNA"/>
</dbReference>
<dbReference type="InterPro" id="IPR018247">
    <property type="entry name" value="EF_Hand_1_Ca_BS"/>
</dbReference>
<protein>
    <recommendedName>
        <fullName evidence="2">EF-hand domain-containing protein</fullName>
    </recommendedName>
</protein>
<feature type="signal peptide" evidence="1">
    <location>
        <begin position="1"/>
        <end position="23"/>
    </location>
</feature>
<reference evidence="3 4" key="1">
    <citation type="submission" date="2023-03" db="EMBL/GenBank/DDBJ databases">
        <title>Roseibium porphyridii sp. nov. and Roseibium rhodosorbium sp. nov. isolated from marine algae, Porphyridium cruentum and Rhodosorus marinus, respectively.</title>
        <authorList>
            <person name="Lee M.W."/>
            <person name="Choi B.J."/>
            <person name="Lee J.K."/>
            <person name="Choi D.G."/>
            <person name="Baek J.H."/>
            <person name="Bayburt H."/>
            <person name="Kim J.M."/>
            <person name="Han D.M."/>
            <person name="Kim K.H."/>
            <person name="Jeon C.O."/>
        </authorList>
    </citation>
    <scope>NUCLEOTIDE SEQUENCE [LARGE SCALE GENOMIC DNA]</scope>
    <source>
        <strain evidence="3 4">KMA01</strain>
    </source>
</reference>
<keyword evidence="1" id="KW-0732">Signal</keyword>
<organism evidence="3 4">
    <name type="scientific">Roseibium porphyridii</name>
    <dbReference type="NCBI Taxonomy" id="2866279"/>
    <lineage>
        <taxon>Bacteria</taxon>
        <taxon>Pseudomonadati</taxon>
        <taxon>Pseudomonadota</taxon>
        <taxon>Alphaproteobacteria</taxon>
        <taxon>Hyphomicrobiales</taxon>
        <taxon>Stappiaceae</taxon>
        <taxon>Roseibium</taxon>
    </lineage>
</organism>
<dbReference type="Gene3D" id="1.10.238.10">
    <property type="entry name" value="EF-hand"/>
    <property type="match status" value="2"/>
</dbReference>
<proteinExistence type="predicted"/>
<accession>A0ABY8F6H2</accession>